<dbReference type="Proteomes" id="UP001157938">
    <property type="component" value="Unassembled WGS sequence"/>
</dbReference>
<dbReference type="EMBL" id="CAKLBC010000963">
    <property type="protein sequence ID" value="CAH0489046.1"/>
    <property type="molecule type" value="Genomic_DNA"/>
</dbReference>
<protein>
    <submittedName>
        <fullName evidence="1">Uncharacterized protein</fullName>
    </submittedName>
</protein>
<comment type="caution">
    <text evidence="1">The sequence shown here is derived from an EMBL/GenBank/DDBJ whole genome shotgun (WGS) entry which is preliminary data.</text>
</comment>
<reference evidence="1 2" key="1">
    <citation type="submission" date="2021-11" db="EMBL/GenBank/DDBJ databases">
        <authorList>
            <person name="Islam A."/>
            <person name="Islam S."/>
            <person name="Flora M.S."/>
            <person name="Rahman M."/>
            <person name="Ziaur R.M."/>
            <person name="Epstein J.H."/>
            <person name="Hassan M."/>
            <person name="Klassen M."/>
            <person name="Woodard K."/>
            <person name="Webb A."/>
            <person name="Webby R.J."/>
            <person name="El Zowalaty M.E."/>
        </authorList>
    </citation>
    <scope>NUCLEOTIDE SEQUENCE [LARGE SCALE GENOMIC DNA]</scope>
    <source>
        <strain evidence="1">Pf1</strain>
    </source>
</reference>
<proteinExistence type="predicted"/>
<name>A0ABN8C7K5_9STRA</name>
<keyword evidence="2" id="KW-1185">Reference proteome</keyword>
<dbReference type="InterPro" id="IPR009091">
    <property type="entry name" value="RCC1/BLIP-II"/>
</dbReference>
<evidence type="ECO:0000313" key="1">
    <source>
        <dbReference type="EMBL" id="CAH0489046.1"/>
    </source>
</evidence>
<accession>A0ABN8C7K5</accession>
<evidence type="ECO:0000313" key="2">
    <source>
        <dbReference type="Proteomes" id="UP001157938"/>
    </source>
</evidence>
<dbReference type="SUPFAM" id="SSF50985">
    <property type="entry name" value="RCC1/BLIP-II"/>
    <property type="match status" value="1"/>
</dbReference>
<gene>
    <name evidence="1" type="ORF">PFR001_LOCUS4490</name>
</gene>
<sequence length="140" mass="14777">MDVTEPMQVMAIAGTSGLVDVAGGNTFSLFLVENGTAYICGRDPSLNADKLLLSPSLLSLPSQLAHKFLGQIVSVSCGEMHYALLSKCGALLVSFGSFFQPSLVVGSTTDELQERRVAWVKEAGIVRQMTCGASHTIVVA</sequence>
<dbReference type="Gene3D" id="2.130.10.30">
    <property type="entry name" value="Regulator of chromosome condensation 1/beta-lactamase-inhibitor protein II"/>
    <property type="match status" value="1"/>
</dbReference>
<organism evidence="1 2">
    <name type="scientific">Peronospora farinosa</name>
    <dbReference type="NCBI Taxonomy" id="134698"/>
    <lineage>
        <taxon>Eukaryota</taxon>
        <taxon>Sar</taxon>
        <taxon>Stramenopiles</taxon>
        <taxon>Oomycota</taxon>
        <taxon>Peronosporomycetes</taxon>
        <taxon>Peronosporales</taxon>
        <taxon>Peronosporaceae</taxon>
        <taxon>Peronospora</taxon>
    </lineage>
</organism>